<feature type="region of interest" description="Disordered" evidence="5">
    <location>
        <begin position="1005"/>
        <end position="1085"/>
    </location>
</feature>
<dbReference type="InterPro" id="IPR015943">
    <property type="entry name" value="WD40/YVTN_repeat-like_dom_sf"/>
</dbReference>
<feature type="repeat" description="WD" evidence="4">
    <location>
        <begin position="454"/>
        <end position="501"/>
    </location>
</feature>
<dbReference type="PROSITE" id="PS50082">
    <property type="entry name" value="WD_REPEATS_2"/>
    <property type="match status" value="3"/>
</dbReference>
<name>A0ABM1KNE0_GEKJA</name>
<feature type="repeat" description="WD" evidence="4">
    <location>
        <begin position="58"/>
        <end position="102"/>
    </location>
</feature>
<feature type="compositionally biased region" description="Basic residues" evidence="5">
    <location>
        <begin position="770"/>
        <end position="785"/>
    </location>
</feature>
<dbReference type="InterPro" id="IPR019775">
    <property type="entry name" value="WD40_repeat_CS"/>
</dbReference>
<dbReference type="Gene3D" id="2.130.10.10">
    <property type="entry name" value="YVTN repeat-like/Quinoprotein amine dehydrogenase"/>
    <property type="match status" value="2"/>
</dbReference>
<feature type="region of interest" description="Disordered" evidence="5">
    <location>
        <begin position="733"/>
        <end position="790"/>
    </location>
</feature>
<keyword evidence="1" id="KW-0597">Phosphoprotein</keyword>
<feature type="region of interest" description="Disordered" evidence="5">
    <location>
        <begin position="934"/>
        <end position="958"/>
    </location>
</feature>
<organism evidence="7 8">
    <name type="scientific">Gekko japonicus</name>
    <name type="common">Schlegel's Japanese gecko</name>
    <dbReference type="NCBI Taxonomy" id="146911"/>
    <lineage>
        <taxon>Eukaryota</taxon>
        <taxon>Metazoa</taxon>
        <taxon>Chordata</taxon>
        <taxon>Craniata</taxon>
        <taxon>Vertebrata</taxon>
        <taxon>Euteleostomi</taxon>
        <taxon>Lepidosauria</taxon>
        <taxon>Squamata</taxon>
        <taxon>Bifurcata</taxon>
        <taxon>Gekkota</taxon>
        <taxon>Gekkonidae</taxon>
        <taxon>Gekkoninae</taxon>
        <taxon>Gekko</taxon>
    </lineage>
</organism>
<dbReference type="InterPro" id="IPR001680">
    <property type="entry name" value="WD40_rpt"/>
</dbReference>
<dbReference type="Pfam" id="PF00400">
    <property type="entry name" value="WD40"/>
    <property type="match status" value="3"/>
</dbReference>
<evidence type="ECO:0000256" key="4">
    <source>
        <dbReference type="PROSITE-ProRule" id="PRU00221"/>
    </source>
</evidence>
<evidence type="ECO:0000256" key="1">
    <source>
        <dbReference type="ARBA" id="ARBA00022553"/>
    </source>
</evidence>
<dbReference type="InterPro" id="IPR057848">
    <property type="entry name" value="WDR72_alpha-sol"/>
</dbReference>
<reference evidence="8" key="1">
    <citation type="submission" date="2025-08" db="UniProtKB">
        <authorList>
            <consortium name="RefSeq"/>
        </authorList>
    </citation>
    <scope>IDENTIFICATION</scope>
</reference>
<accession>A0ABM1KNE0</accession>
<evidence type="ECO:0000256" key="3">
    <source>
        <dbReference type="ARBA" id="ARBA00022737"/>
    </source>
</evidence>
<dbReference type="InterPro" id="IPR036322">
    <property type="entry name" value="WD40_repeat_dom_sf"/>
</dbReference>
<dbReference type="PANTHER" id="PTHR44099:SF2">
    <property type="entry name" value="WD REPEAT-CONTAINING PROTEIN 72"/>
    <property type="match status" value="1"/>
</dbReference>
<keyword evidence="3" id="KW-0677">Repeat</keyword>
<feature type="region of interest" description="Disordered" evidence="5">
    <location>
        <begin position="880"/>
        <end position="901"/>
    </location>
</feature>
<dbReference type="GeneID" id="107117595"/>
<dbReference type="Pfam" id="PF23123">
    <property type="entry name" value="WDR72_alpha-sol"/>
    <property type="match status" value="1"/>
</dbReference>
<evidence type="ECO:0000256" key="5">
    <source>
        <dbReference type="SAM" id="MobiDB-lite"/>
    </source>
</evidence>
<feature type="repeat" description="WD" evidence="4">
    <location>
        <begin position="550"/>
        <end position="591"/>
    </location>
</feature>
<dbReference type="InterPro" id="IPR049916">
    <property type="entry name" value="WDR72-like"/>
</dbReference>
<dbReference type="SUPFAM" id="SSF50978">
    <property type="entry name" value="WD40 repeat-like"/>
    <property type="match status" value="1"/>
</dbReference>
<evidence type="ECO:0000256" key="2">
    <source>
        <dbReference type="ARBA" id="ARBA00022574"/>
    </source>
</evidence>
<dbReference type="Proteomes" id="UP000694871">
    <property type="component" value="Unplaced"/>
</dbReference>
<protein>
    <submittedName>
        <fullName evidence="8">WD repeat-containing protein 72</fullName>
    </submittedName>
</protein>
<feature type="domain" description="WDR72-like alpha-solenoid" evidence="6">
    <location>
        <begin position="871"/>
        <end position="1074"/>
    </location>
</feature>
<evidence type="ECO:0000313" key="7">
    <source>
        <dbReference type="Proteomes" id="UP000694871"/>
    </source>
</evidence>
<feature type="region of interest" description="Disordered" evidence="5">
    <location>
        <begin position="620"/>
        <end position="661"/>
    </location>
</feature>
<dbReference type="PROSITE" id="PS50294">
    <property type="entry name" value="WD_REPEATS_REGION"/>
    <property type="match status" value="1"/>
</dbReference>
<evidence type="ECO:0000313" key="8">
    <source>
        <dbReference type="RefSeq" id="XP_015275227.1"/>
    </source>
</evidence>
<dbReference type="PANTHER" id="PTHR44099">
    <property type="entry name" value="RABCONNECTIN-3B, ISOFORM A"/>
    <property type="match status" value="1"/>
</dbReference>
<dbReference type="SMART" id="SM00320">
    <property type="entry name" value="WD40"/>
    <property type="match status" value="7"/>
</dbReference>
<dbReference type="PROSITE" id="PS00678">
    <property type="entry name" value="WD_REPEATS_1"/>
    <property type="match status" value="1"/>
</dbReference>
<gene>
    <name evidence="8" type="primary">WDR72</name>
</gene>
<keyword evidence="2 4" id="KW-0853">WD repeat</keyword>
<evidence type="ECO:0000259" key="6">
    <source>
        <dbReference type="Pfam" id="PF23123"/>
    </source>
</evidence>
<proteinExistence type="predicted"/>
<sequence>MKASVQALALWGKQAPAHSITAILITEDQRTVVTGSQEGPLCLWNLSPELKISSKQILLGHTAPVTCLAKARDFEKQPYVVSATENGEMCIWNVTSGQCIEHTQLPFRHTAICYYHSSFRMTGDGWLLCCGQYNDILLVDARTLTVLHTLTSSQSSNWVSCMCLVHSPRIQEDSLIAVSASGDLKVWDLSSSVTRIQEKQLVAERESKSLDGTSCQAIRFCPYTERLLLAVFSSCWKVYDYCDFSLLWTESSPSSHSWAGGEVLAAHQLVVWTEAGQGYIYQLLNSCLSRSKQPPDRRALTETVCPLLLCSTAVRDNESFSYVMGFMNERKEPFYKILYSGDASGRITLWHIPDVPVSTLDGSPKEIPIAASWTLQDHFDAHGSVAEGILDPLCGAGQGGRRGPGSSVYIPSLDKLVCGCEDGRIFIVPALQAVKTRLLEEVSVLKDPLPHRILAGHSSSVTSLLYLRGWSARFDPSWLVSGSQDSCVIWWDMFTGEILHQFSLQAGPVTQLLLSSENYRFQGQRIVCCLCSDHSVALLHLQARACILHARKHLSPVRVLRWHPLENLLVVGCENDSVSVWDIETGILERQETGEAAKAVLAGCEDSPLSTADSLLLPTFGDDTHRQKDTGGGGPPSSSCIVGPLSHGGGPPPREKPSHRLSSVCRAQWPFTILPIKTKWENRNFHILLFDLESLTELLRSSQLNGLKSSNSLHSCDALERVKSTAEKGTLLLRRNKTTGALSPPDGPGEEQDFGDVPAAGCLEQGGGLKRQKKAKSSKKRRHQPSGRVSISVATDTAKLLLACLLPWGVDRETDILCVQHLGIPRLLWPVSFGLVSKEHCLSLMLPGWSHTNSPPWDQHSQSVSVFSSKVLDLRNKYLSAAQEPPGKPNGRTKNSGPPEGPPTLVSLLNRICLVKRIISMPLDKSSTQKVESVRTKWRATPSAGTTGCHEESSEGTFGFPARDAENISLVKLISCWRDQSIEVVEAMQAVLLAEVQRSTKNLQTTLANGHGPGPASLAKASKEEPNPELPEGPKSCPLLAATPGVQHDSSLSPEISPGGEETSDDQNILEGTDNRGEKKPHPWMSKVCSCKMC</sequence>
<keyword evidence="7" id="KW-1185">Reference proteome</keyword>
<dbReference type="RefSeq" id="XP_015275227.1">
    <property type="nucleotide sequence ID" value="XM_015419741.1"/>
</dbReference>